<sequence>MDELVKSKSSRLKAVLLIGTDRELISTALAKYAPEIPNYLIDGISADQLMENLISKAMELAVSGDVVLLAPACASMDQFTSYAHRGELFAEKVKQLVGSNK</sequence>
<dbReference type="GO" id="GO:0008360">
    <property type="term" value="P:regulation of cell shape"/>
    <property type="evidence" value="ECO:0007669"/>
    <property type="project" value="InterPro"/>
</dbReference>
<dbReference type="InterPro" id="IPR036615">
    <property type="entry name" value="Mur_ligase_C_dom_sf"/>
</dbReference>
<accession>A0A6J6G2V4</accession>
<keyword evidence="2" id="KW-0436">Ligase</keyword>
<organism evidence="5">
    <name type="scientific">freshwater metagenome</name>
    <dbReference type="NCBI Taxonomy" id="449393"/>
    <lineage>
        <taxon>unclassified sequences</taxon>
        <taxon>metagenomes</taxon>
        <taxon>ecological metagenomes</taxon>
    </lineage>
</organism>
<dbReference type="PANTHER" id="PTHR43692">
    <property type="entry name" value="UDP-N-ACETYLMURAMOYLALANINE--D-GLUTAMATE LIGASE"/>
    <property type="match status" value="1"/>
</dbReference>
<gene>
    <name evidence="5" type="ORF">UFOPK1811_00363</name>
</gene>
<dbReference type="EMBL" id="CAEZUJ010000009">
    <property type="protein sequence ID" value="CAB4594339.1"/>
    <property type="molecule type" value="Genomic_DNA"/>
</dbReference>
<dbReference type="InterPro" id="IPR005762">
    <property type="entry name" value="MurD"/>
</dbReference>
<evidence type="ECO:0000256" key="4">
    <source>
        <dbReference type="ARBA" id="ARBA00022840"/>
    </source>
</evidence>
<protein>
    <submittedName>
        <fullName evidence="5">Unannotated protein</fullName>
    </submittedName>
</protein>
<evidence type="ECO:0000313" key="5">
    <source>
        <dbReference type="EMBL" id="CAB4594339.1"/>
    </source>
</evidence>
<keyword evidence="3" id="KW-0547">Nucleotide-binding</keyword>
<reference evidence="5" key="1">
    <citation type="submission" date="2020-05" db="EMBL/GenBank/DDBJ databases">
        <authorList>
            <person name="Chiriac C."/>
            <person name="Salcher M."/>
            <person name="Ghai R."/>
            <person name="Kavagutti S V."/>
        </authorList>
    </citation>
    <scope>NUCLEOTIDE SEQUENCE</scope>
</reference>
<keyword evidence="4" id="KW-0067">ATP-binding</keyword>
<dbReference type="GO" id="GO:0005737">
    <property type="term" value="C:cytoplasm"/>
    <property type="evidence" value="ECO:0007669"/>
    <property type="project" value="InterPro"/>
</dbReference>
<evidence type="ECO:0000256" key="3">
    <source>
        <dbReference type="ARBA" id="ARBA00022741"/>
    </source>
</evidence>
<keyword evidence="1" id="KW-0963">Cytoplasm</keyword>
<dbReference type="AlphaFoldDB" id="A0A6J6G2V4"/>
<dbReference type="GO" id="GO:0005524">
    <property type="term" value="F:ATP binding"/>
    <property type="evidence" value="ECO:0007669"/>
    <property type="project" value="UniProtKB-KW"/>
</dbReference>
<dbReference type="SUPFAM" id="SSF53244">
    <property type="entry name" value="MurD-like peptide ligases, peptide-binding domain"/>
    <property type="match status" value="1"/>
</dbReference>
<dbReference type="GO" id="GO:0008764">
    <property type="term" value="F:UDP-N-acetylmuramoylalanine-D-glutamate ligase activity"/>
    <property type="evidence" value="ECO:0007669"/>
    <property type="project" value="InterPro"/>
</dbReference>
<evidence type="ECO:0000256" key="1">
    <source>
        <dbReference type="ARBA" id="ARBA00022490"/>
    </source>
</evidence>
<name>A0A6J6G2V4_9ZZZZ</name>
<proteinExistence type="predicted"/>
<dbReference type="GO" id="GO:0051301">
    <property type="term" value="P:cell division"/>
    <property type="evidence" value="ECO:0007669"/>
    <property type="project" value="InterPro"/>
</dbReference>
<dbReference type="Gene3D" id="3.90.190.20">
    <property type="entry name" value="Mur ligase, C-terminal domain"/>
    <property type="match status" value="1"/>
</dbReference>
<evidence type="ECO:0000256" key="2">
    <source>
        <dbReference type="ARBA" id="ARBA00022598"/>
    </source>
</evidence>
<dbReference type="PANTHER" id="PTHR43692:SF1">
    <property type="entry name" value="UDP-N-ACETYLMURAMOYLALANINE--D-GLUTAMATE LIGASE"/>
    <property type="match status" value="1"/>
</dbReference>